<dbReference type="GO" id="GO:0003677">
    <property type="term" value="F:DNA binding"/>
    <property type="evidence" value="ECO:0007669"/>
    <property type="project" value="UniProtKB-UniRule"/>
</dbReference>
<gene>
    <name evidence="6" type="ORF">NG54_09515</name>
</gene>
<dbReference type="STRING" id="363870.NG54_09515"/>
<evidence type="ECO:0000256" key="2">
    <source>
        <dbReference type="ARBA" id="ARBA00023125"/>
    </source>
</evidence>
<dbReference type="PROSITE" id="PS50977">
    <property type="entry name" value="HTH_TETR_2"/>
    <property type="match status" value="1"/>
</dbReference>
<accession>A0A0A6XZ81</accession>
<dbReference type="Gene3D" id="1.10.10.60">
    <property type="entry name" value="Homeodomain-like"/>
    <property type="match status" value="1"/>
</dbReference>
<evidence type="ECO:0000313" key="7">
    <source>
        <dbReference type="Proteomes" id="UP000030588"/>
    </source>
</evidence>
<evidence type="ECO:0000256" key="3">
    <source>
        <dbReference type="ARBA" id="ARBA00023163"/>
    </source>
</evidence>
<protein>
    <recommendedName>
        <fullName evidence="5">HTH tetR-type domain-containing protein</fullName>
    </recommendedName>
</protein>
<keyword evidence="3" id="KW-0804">Transcription</keyword>
<name>A0A0A6XZ81_9BACI</name>
<dbReference type="Pfam" id="PF16859">
    <property type="entry name" value="TetR_C_11"/>
    <property type="match status" value="1"/>
</dbReference>
<dbReference type="EMBL" id="JRUN01000024">
    <property type="protein sequence ID" value="KHD85412.1"/>
    <property type="molecule type" value="Genomic_DNA"/>
</dbReference>
<evidence type="ECO:0000313" key="6">
    <source>
        <dbReference type="EMBL" id="KHD85412.1"/>
    </source>
</evidence>
<dbReference type="AlphaFoldDB" id="A0A0A6XZ81"/>
<dbReference type="OrthoDB" id="277085at2"/>
<keyword evidence="2 4" id="KW-0238">DNA-binding</keyword>
<keyword evidence="1" id="KW-0805">Transcription regulation</keyword>
<dbReference type="InterPro" id="IPR011075">
    <property type="entry name" value="TetR_C"/>
</dbReference>
<dbReference type="PRINTS" id="PR00455">
    <property type="entry name" value="HTHTETR"/>
</dbReference>
<evidence type="ECO:0000259" key="5">
    <source>
        <dbReference type="PROSITE" id="PS50977"/>
    </source>
</evidence>
<comment type="caution">
    <text evidence="6">The sequence shown here is derived from an EMBL/GenBank/DDBJ whole genome shotgun (WGS) entry which is preliminary data.</text>
</comment>
<evidence type="ECO:0000256" key="4">
    <source>
        <dbReference type="PROSITE-ProRule" id="PRU00335"/>
    </source>
</evidence>
<organism evidence="6 7">
    <name type="scientific">Heyndrickxia ginsengihumi</name>
    <dbReference type="NCBI Taxonomy" id="363870"/>
    <lineage>
        <taxon>Bacteria</taxon>
        <taxon>Bacillati</taxon>
        <taxon>Bacillota</taxon>
        <taxon>Bacilli</taxon>
        <taxon>Bacillales</taxon>
        <taxon>Bacillaceae</taxon>
        <taxon>Heyndrickxia</taxon>
    </lineage>
</organism>
<sequence>MANERKRGSELEVAILEAAFEILQTSGYENMTFQNVAKRAQTSRTVLYRRYETKVNLLHALIRYKSKRALGGNMIDLLQDRGSLRGNLLTVVQLYQQFFEAVGPEILSAMVFELSQKKELFQQFGERARESNFIMMKKIQHFAKQNGEINHEFTPMQMSLPFDLLRFENLIRGGNVSEEYLIKLVDEVLMPIYSGEK</sequence>
<feature type="domain" description="HTH tetR-type" evidence="5">
    <location>
        <begin position="9"/>
        <end position="69"/>
    </location>
</feature>
<reference evidence="6 7" key="1">
    <citation type="submission" date="2014-10" db="EMBL/GenBank/DDBJ databases">
        <title>Draft genome of phytase producing Bacillus ginsengihumi strain M2.11.</title>
        <authorList>
            <person name="Toymentseva A."/>
            <person name="Boulygina E.A."/>
            <person name="Kazakov S.V."/>
            <person name="Kayumov I."/>
            <person name="Suleimanova A.D."/>
            <person name="Mardanova A.M."/>
            <person name="Maria S.N."/>
            <person name="Sergey M.Y."/>
            <person name="Sharipova M.R."/>
        </authorList>
    </citation>
    <scope>NUCLEOTIDE SEQUENCE [LARGE SCALE GENOMIC DNA]</scope>
    <source>
        <strain evidence="6 7">M2.11</strain>
    </source>
</reference>
<proteinExistence type="predicted"/>
<dbReference type="InterPro" id="IPR009057">
    <property type="entry name" value="Homeodomain-like_sf"/>
</dbReference>
<feature type="DNA-binding region" description="H-T-H motif" evidence="4">
    <location>
        <begin position="32"/>
        <end position="51"/>
    </location>
</feature>
<dbReference type="RefSeq" id="WP_025731270.1">
    <property type="nucleotide sequence ID" value="NZ_JRUN01000024.1"/>
</dbReference>
<dbReference type="InterPro" id="IPR036271">
    <property type="entry name" value="Tet_transcr_reg_TetR-rel_C_sf"/>
</dbReference>
<dbReference type="InterPro" id="IPR001647">
    <property type="entry name" value="HTH_TetR"/>
</dbReference>
<dbReference type="Gene3D" id="1.10.357.10">
    <property type="entry name" value="Tetracycline Repressor, domain 2"/>
    <property type="match status" value="1"/>
</dbReference>
<dbReference type="SUPFAM" id="SSF46689">
    <property type="entry name" value="Homeodomain-like"/>
    <property type="match status" value="1"/>
</dbReference>
<dbReference type="Pfam" id="PF00440">
    <property type="entry name" value="TetR_N"/>
    <property type="match status" value="1"/>
</dbReference>
<dbReference type="Proteomes" id="UP000030588">
    <property type="component" value="Unassembled WGS sequence"/>
</dbReference>
<dbReference type="SUPFAM" id="SSF48498">
    <property type="entry name" value="Tetracyclin repressor-like, C-terminal domain"/>
    <property type="match status" value="1"/>
</dbReference>
<evidence type="ECO:0000256" key="1">
    <source>
        <dbReference type="ARBA" id="ARBA00023015"/>
    </source>
</evidence>